<evidence type="ECO:0000259" key="13">
    <source>
        <dbReference type="SMART" id="SM00382"/>
    </source>
</evidence>
<feature type="compositionally biased region" description="Basic and acidic residues" evidence="12">
    <location>
        <begin position="775"/>
        <end position="789"/>
    </location>
</feature>
<feature type="compositionally biased region" description="Acidic residues" evidence="12">
    <location>
        <begin position="893"/>
        <end position="903"/>
    </location>
</feature>
<evidence type="ECO:0000256" key="2">
    <source>
        <dbReference type="ARBA" id="ARBA00004496"/>
    </source>
</evidence>
<dbReference type="InterPro" id="IPR050534">
    <property type="entry name" value="Coronavir_polyprotein_1ab"/>
</dbReference>
<keyword evidence="10" id="KW-0539">Nucleus</keyword>
<dbReference type="InterPro" id="IPR004483">
    <property type="entry name" value="SMUBP-2/Hcs1-like"/>
</dbReference>
<dbReference type="GO" id="GO:0005634">
    <property type="term" value="C:nucleus"/>
    <property type="evidence" value="ECO:0007669"/>
    <property type="project" value="UniProtKB-SubCell"/>
</dbReference>
<evidence type="ECO:0000256" key="4">
    <source>
        <dbReference type="ARBA" id="ARBA00012551"/>
    </source>
</evidence>
<dbReference type="InterPro" id="IPR027417">
    <property type="entry name" value="P-loop_NTPase"/>
</dbReference>
<dbReference type="GO" id="GO:0005524">
    <property type="term" value="F:ATP binding"/>
    <property type="evidence" value="ECO:0007669"/>
    <property type="project" value="UniProtKB-KW"/>
</dbReference>
<evidence type="ECO:0000256" key="5">
    <source>
        <dbReference type="ARBA" id="ARBA00022490"/>
    </source>
</evidence>
<feature type="region of interest" description="Disordered" evidence="12">
    <location>
        <begin position="148"/>
        <end position="176"/>
    </location>
</feature>
<protein>
    <recommendedName>
        <fullName evidence="4">DNA helicase</fullName>
        <ecNumber evidence="4">3.6.4.12</ecNumber>
    </recommendedName>
</protein>
<comment type="catalytic activity">
    <reaction evidence="11">
        <text>ATP + H2O = ADP + phosphate + H(+)</text>
        <dbReference type="Rhea" id="RHEA:13065"/>
        <dbReference type="ChEBI" id="CHEBI:15377"/>
        <dbReference type="ChEBI" id="CHEBI:15378"/>
        <dbReference type="ChEBI" id="CHEBI:30616"/>
        <dbReference type="ChEBI" id="CHEBI:43474"/>
        <dbReference type="ChEBI" id="CHEBI:456216"/>
        <dbReference type="EC" id="3.6.4.12"/>
    </reaction>
    <physiologicalReaction direction="left-to-right" evidence="11">
        <dbReference type="Rhea" id="RHEA:13066"/>
    </physiologicalReaction>
</comment>
<feature type="region of interest" description="Disordered" evidence="12">
    <location>
        <begin position="769"/>
        <end position="802"/>
    </location>
</feature>
<dbReference type="CDD" id="cd18808">
    <property type="entry name" value="SF1_C_Upf1"/>
    <property type="match status" value="1"/>
</dbReference>
<comment type="caution">
    <text evidence="15">The sequence shown here is derived from an EMBL/GenBank/DDBJ whole genome shotgun (WGS) entry which is preliminary data.</text>
</comment>
<evidence type="ECO:0000256" key="8">
    <source>
        <dbReference type="ARBA" id="ARBA00022806"/>
    </source>
</evidence>
<dbReference type="Pfam" id="PF13087">
    <property type="entry name" value="AAA_12"/>
    <property type="match status" value="1"/>
</dbReference>
<evidence type="ECO:0000256" key="10">
    <source>
        <dbReference type="ARBA" id="ARBA00023242"/>
    </source>
</evidence>
<feature type="compositionally biased region" description="Basic and acidic residues" evidence="12">
    <location>
        <begin position="149"/>
        <end position="169"/>
    </location>
</feature>
<dbReference type="InterPro" id="IPR047187">
    <property type="entry name" value="SF1_C_Upf1"/>
</dbReference>
<keyword evidence="9" id="KW-0067">ATP-binding</keyword>
<dbReference type="GO" id="GO:0003678">
    <property type="term" value="F:DNA helicase activity"/>
    <property type="evidence" value="ECO:0007669"/>
    <property type="project" value="UniProtKB-EC"/>
</dbReference>
<reference evidence="15 16" key="1">
    <citation type="submission" date="2024-10" db="EMBL/GenBank/DDBJ databases">
        <title>Updated reference genomes for cyclostephanoid diatoms.</title>
        <authorList>
            <person name="Roberts W.R."/>
            <person name="Alverson A.J."/>
        </authorList>
    </citation>
    <scope>NUCLEOTIDE SEQUENCE [LARGE SCALE GENOMIC DNA]</scope>
    <source>
        <strain evidence="15 16">AJA276-08</strain>
    </source>
</reference>
<dbReference type="InterPro" id="IPR041679">
    <property type="entry name" value="DNA2/NAM7-like_C"/>
</dbReference>
<dbReference type="PANTHER" id="PTHR43788:SF8">
    <property type="entry name" value="DNA-BINDING PROTEIN SMUBP-2"/>
    <property type="match status" value="1"/>
</dbReference>
<sequence length="1049" mass="115372">MMRSADESLQDFVSNQKRLLELELRAEEDAAVVKNDDSQTKTKDDVTRDGGFILRNIDLIDTSVGLYGRTVVVFGNFVPQQSIKSPEDSTTASSKLLQAHRLTVGDDVQILPSNGKGFQGGKKSQHAGGVICAVDNVSISVALYGGNAESRKQQSSDKKQGKKASKEDDGPYDYDGAMLGGSPPYALIPKSNIEVHEKMIMALDELAAHGVSHPVAGDIVMAAFESDNPKHNTEITRSRIEALESEYNLSSSRLDYSQREAVVMALHSNSPIYLIHGPPGTGKTTTVAELIRCAVHCKDWKVLVTAPSNVAVDNVLDRVMSIEHGETGKQKSGSKKKIKAVRLGHPARIQHGIQKYSLESLVQSSEGTEIVRDCRSELKKYLKTLSTAKSRPTEKRVAYKEMKALRKEIRSREEKVVGQILRESNVVLATNVGAASSLLHRMLGGKGELSFDLVIIDEAAQALEASCWISLLKGKRAVLAGDHKQLPPTIKCSAREVQLELGRTLFERLMLAYDKIEGGRPSCRSKMLEVQYRMHQDISDWASNAMYKGKLISHVSVKDRELATLPLVAKKMKTQGDSKEDNGSLENVTLILIDTTGCDMHEAANRAGSRYNEGEANIVVSHVQSLLSMGLMAEDIAVITPYNGQVELLRKMLLPDVPKLEIRSVDGFQGGEREAVVISLVRSSDRGGQDGIGFLRDKRRLNVAVTRSKRHCAVICDSETVTKDKFIKDLVDWMEKKGEYRSGAEYAAVTLNDGSDVGLQGKNIVPAAKVQQQTTHKEQPKKLKGELASRESIPSDTPDLTMKRGSTRIELMETINSFSESGNKGEKMNVFPSSDYDCVVARELAKQLGLGCRDSEGPNELIIEVLNGTKADLVALPAEETHTTSESKFAQLDVDDESSEETSNDGVEKIPRNNDLLRELAMEREKRLSEQLKSQTAKPPAAKKKKKKGNSKGQKLSGAKKNHEKDINDELEDLDDMAFLNVQIEKVQTSHGRKIVAKGKEYRSVVNGILISAPLPREEPKRNGAASLALQAKLKSKEEDRKVKKKPNK</sequence>
<name>A0ABD3QK43_9STRA</name>
<dbReference type="SMART" id="SM00487">
    <property type="entry name" value="DEXDc"/>
    <property type="match status" value="1"/>
</dbReference>
<evidence type="ECO:0000256" key="6">
    <source>
        <dbReference type="ARBA" id="ARBA00022741"/>
    </source>
</evidence>
<dbReference type="Gene3D" id="2.40.30.270">
    <property type="match status" value="1"/>
</dbReference>
<evidence type="ECO:0000256" key="12">
    <source>
        <dbReference type="SAM" id="MobiDB-lite"/>
    </source>
</evidence>
<dbReference type="GO" id="GO:0005737">
    <property type="term" value="C:cytoplasm"/>
    <property type="evidence" value="ECO:0007669"/>
    <property type="project" value="UniProtKB-SubCell"/>
</dbReference>
<evidence type="ECO:0000313" key="16">
    <source>
        <dbReference type="Proteomes" id="UP001530315"/>
    </source>
</evidence>
<dbReference type="SMART" id="SM00382">
    <property type="entry name" value="AAA"/>
    <property type="match status" value="1"/>
</dbReference>
<dbReference type="NCBIfam" id="TIGR00376">
    <property type="entry name" value="IGHMBP2 family helicase"/>
    <property type="match status" value="1"/>
</dbReference>
<dbReference type="PANTHER" id="PTHR43788">
    <property type="entry name" value="DNA2/NAM7 HELICASE FAMILY MEMBER"/>
    <property type="match status" value="1"/>
</dbReference>
<keyword evidence="6" id="KW-0547">Nucleotide-binding</keyword>
<evidence type="ECO:0000256" key="9">
    <source>
        <dbReference type="ARBA" id="ARBA00022840"/>
    </source>
</evidence>
<keyword evidence="7" id="KW-0378">Hydrolase</keyword>
<keyword evidence="5" id="KW-0963">Cytoplasm</keyword>
<feature type="compositionally biased region" description="Basic residues" evidence="12">
    <location>
        <begin position="941"/>
        <end position="950"/>
    </location>
</feature>
<dbReference type="EC" id="3.6.4.12" evidence="4"/>
<accession>A0ABD3QK43</accession>
<dbReference type="Proteomes" id="UP001530315">
    <property type="component" value="Unassembled WGS sequence"/>
</dbReference>
<dbReference type="InterPro" id="IPR003593">
    <property type="entry name" value="AAA+_ATPase"/>
</dbReference>
<dbReference type="InterPro" id="IPR014001">
    <property type="entry name" value="Helicase_ATP-bd"/>
</dbReference>
<evidence type="ECO:0000256" key="1">
    <source>
        <dbReference type="ARBA" id="ARBA00004123"/>
    </source>
</evidence>
<dbReference type="EMBL" id="JALLAZ020000213">
    <property type="protein sequence ID" value="KAL3800537.1"/>
    <property type="molecule type" value="Genomic_DNA"/>
</dbReference>
<comment type="subcellular location">
    <subcellularLocation>
        <location evidence="2">Cytoplasm</location>
    </subcellularLocation>
    <subcellularLocation>
        <location evidence="1">Nucleus</location>
    </subcellularLocation>
</comment>
<feature type="domain" description="AAA+ ATPase" evidence="13">
    <location>
        <begin position="269"/>
        <end position="503"/>
    </location>
</feature>
<dbReference type="InterPro" id="IPR048761">
    <property type="entry name" value="SMUBP-2_HCS1_1B"/>
</dbReference>
<dbReference type="Pfam" id="PF13086">
    <property type="entry name" value="AAA_11"/>
    <property type="match status" value="1"/>
</dbReference>
<dbReference type="GO" id="GO:0016787">
    <property type="term" value="F:hydrolase activity"/>
    <property type="evidence" value="ECO:0007669"/>
    <property type="project" value="UniProtKB-KW"/>
</dbReference>
<feature type="region of interest" description="Disordered" evidence="12">
    <location>
        <begin position="878"/>
        <end position="965"/>
    </location>
</feature>
<evidence type="ECO:0000313" key="15">
    <source>
        <dbReference type="EMBL" id="KAL3800537.1"/>
    </source>
</evidence>
<dbReference type="AlphaFoldDB" id="A0ABD3QK43"/>
<keyword evidence="16" id="KW-1185">Reference proteome</keyword>
<feature type="domain" description="Helicase ATP-binding" evidence="14">
    <location>
        <begin position="250"/>
        <end position="533"/>
    </location>
</feature>
<evidence type="ECO:0000256" key="7">
    <source>
        <dbReference type="ARBA" id="ARBA00022801"/>
    </source>
</evidence>
<comment type="similarity">
    <text evidence="3">Belongs to the DNA2/NAM7 helicase family.</text>
</comment>
<dbReference type="InterPro" id="IPR041677">
    <property type="entry name" value="DNA2/NAM7_AAA_11"/>
</dbReference>
<evidence type="ECO:0000256" key="11">
    <source>
        <dbReference type="ARBA" id="ARBA00048432"/>
    </source>
</evidence>
<dbReference type="SUPFAM" id="SSF52540">
    <property type="entry name" value="P-loop containing nucleoside triphosphate hydrolases"/>
    <property type="match status" value="1"/>
</dbReference>
<organism evidence="15 16">
    <name type="scientific">Stephanodiscus triporus</name>
    <dbReference type="NCBI Taxonomy" id="2934178"/>
    <lineage>
        <taxon>Eukaryota</taxon>
        <taxon>Sar</taxon>
        <taxon>Stramenopiles</taxon>
        <taxon>Ochrophyta</taxon>
        <taxon>Bacillariophyta</taxon>
        <taxon>Coscinodiscophyceae</taxon>
        <taxon>Thalassiosirophycidae</taxon>
        <taxon>Stephanodiscales</taxon>
        <taxon>Stephanodiscaceae</taxon>
        <taxon>Stephanodiscus</taxon>
    </lineage>
</organism>
<gene>
    <name evidence="15" type="ORF">ACHAW5_001996</name>
</gene>
<dbReference type="Pfam" id="PF21138">
    <property type="entry name" value="SMUBP-2_HCS1_1B"/>
    <property type="match status" value="1"/>
</dbReference>
<proteinExistence type="inferred from homology"/>
<dbReference type="Gene3D" id="3.40.50.300">
    <property type="entry name" value="P-loop containing nucleotide triphosphate hydrolases"/>
    <property type="match status" value="2"/>
</dbReference>
<feature type="compositionally biased region" description="Basic and acidic residues" evidence="12">
    <location>
        <begin position="906"/>
        <end position="930"/>
    </location>
</feature>
<keyword evidence="8" id="KW-0347">Helicase</keyword>
<evidence type="ECO:0000256" key="3">
    <source>
        <dbReference type="ARBA" id="ARBA00007913"/>
    </source>
</evidence>
<evidence type="ECO:0000259" key="14">
    <source>
        <dbReference type="SMART" id="SM00487"/>
    </source>
</evidence>